<comment type="caution">
    <text evidence="1">The sequence shown here is derived from an EMBL/GenBank/DDBJ whole genome shotgun (WGS) entry which is preliminary data.</text>
</comment>
<reference evidence="1" key="1">
    <citation type="journal article" date="2021" name="Gut Microbes">
        <title>A synthetic consortium of 100 gut commensals modulates the composition and function in a colon model of the microbiome of elderly subjects.</title>
        <authorList>
            <person name="Perez M."/>
            <person name="Ntemiri A."/>
            <person name="Tan H."/>
            <person name="Harris H.M.B."/>
            <person name="Roager H.M."/>
            <person name="Ribiere C."/>
            <person name="O'Toole P.W."/>
        </authorList>
    </citation>
    <scope>NUCLEOTIDE SEQUENCE</scope>
    <source>
        <strain evidence="1">MCC335</strain>
    </source>
</reference>
<proteinExistence type="predicted"/>
<sequence length="231" mass="24686">MEQSLRCLITKGTGMKKIGYRLLTLVTAAVLMTGCAGLGSSGGAKPTENSVMIEKDGSVRWQSVETYEAGDYTEEEMTAFLEQRISDYNSSLGKAASSRNSEGEQKLPVALVSVSLESGKAYSVTEYDAANRLVEFAQEIGDYNVTFSALESGRAAVMGQQMEGVSFLDEKGKAADSAAVLSDGQRIVVKAEGPGIIKAEKKIMYVSEGCELRDSSTVKTPEEGTSFIVIN</sequence>
<dbReference type="AlphaFoldDB" id="A0AA41FAC4"/>
<evidence type="ECO:0000313" key="1">
    <source>
        <dbReference type="EMBL" id="MBT9808217.1"/>
    </source>
</evidence>
<evidence type="ECO:0000313" key="2">
    <source>
        <dbReference type="Proteomes" id="UP000708338"/>
    </source>
</evidence>
<protein>
    <submittedName>
        <fullName evidence="1">Uncharacterized protein</fullName>
    </submittedName>
</protein>
<organism evidence="1 2">
    <name type="scientific">Enterocloster citroniae</name>
    <dbReference type="NCBI Taxonomy" id="358743"/>
    <lineage>
        <taxon>Bacteria</taxon>
        <taxon>Bacillati</taxon>
        <taxon>Bacillota</taxon>
        <taxon>Clostridia</taxon>
        <taxon>Lachnospirales</taxon>
        <taxon>Lachnospiraceae</taxon>
        <taxon>Enterocloster</taxon>
    </lineage>
</organism>
<dbReference type="EMBL" id="WQPS01000001">
    <property type="protein sequence ID" value="MBT9808217.1"/>
    <property type="molecule type" value="Genomic_DNA"/>
</dbReference>
<gene>
    <name evidence="1" type="ORF">GPL26_00940</name>
</gene>
<accession>A0AA41FAC4</accession>
<dbReference type="Proteomes" id="UP000708338">
    <property type="component" value="Unassembled WGS sequence"/>
</dbReference>
<dbReference type="PROSITE" id="PS51257">
    <property type="entry name" value="PROKAR_LIPOPROTEIN"/>
    <property type="match status" value="1"/>
</dbReference>
<name>A0AA41FAC4_9FIRM</name>